<keyword evidence="16" id="KW-0967">Endosome</keyword>
<dbReference type="FunFam" id="3.10.110.10:FF:000014">
    <property type="entry name" value="Baculoviral IAP repeat-containing protein 6"/>
    <property type="match status" value="1"/>
</dbReference>
<evidence type="ECO:0000256" key="5">
    <source>
        <dbReference type="ARBA" id="ARBA00004647"/>
    </source>
</evidence>
<dbReference type="GO" id="GO:0030496">
    <property type="term" value="C:midbody"/>
    <property type="evidence" value="ECO:0007669"/>
    <property type="project" value="UniProtKB-SubCell"/>
</dbReference>
<dbReference type="SUPFAM" id="SSF54495">
    <property type="entry name" value="UBC-like"/>
    <property type="match status" value="1"/>
</dbReference>
<dbReference type="GeneTree" id="ENSGT00940000156126"/>
<keyword evidence="15" id="KW-0677">Repeat</keyword>
<accession>A0A663EHK9</accession>
<dbReference type="InterPro" id="IPR022103">
    <property type="entry name" value="BIRC6"/>
</dbReference>
<evidence type="ECO:0000256" key="2">
    <source>
        <dbReference type="ARBA" id="ARBA00004198"/>
    </source>
</evidence>
<keyword evidence="24" id="KW-0131">Cell cycle</keyword>
<evidence type="ECO:0000256" key="6">
    <source>
        <dbReference type="ARBA" id="ARBA00022490"/>
    </source>
</evidence>
<dbReference type="PANTHER" id="PTHR46116:SF39">
    <property type="entry name" value="BACULOVIRAL IAP REPEAT-CONTAINING PROTEIN 6"/>
    <property type="match status" value="1"/>
</dbReference>
<dbReference type="Pfam" id="PF00179">
    <property type="entry name" value="UQ_con"/>
    <property type="match status" value="1"/>
</dbReference>
<feature type="region of interest" description="Disordered" evidence="33">
    <location>
        <begin position="2918"/>
        <end position="2950"/>
    </location>
</feature>
<evidence type="ECO:0000256" key="30">
    <source>
        <dbReference type="ARBA" id="ARBA00079718"/>
    </source>
</evidence>
<evidence type="ECO:0000256" key="32">
    <source>
        <dbReference type="SAM" id="Coils"/>
    </source>
</evidence>
<evidence type="ECO:0000256" key="31">
    <source>
        <dbReference type="ARBA" id="ARBA00081222"/>
    </source>
</evidence>
<feature type="domain" description="UBC core" evidence="34">
    <location>
        <begin position="4547"/>
        <end position="4714"/>
    </location>
</feature>
<keyword evidence="13" id="KW-0789">Thiol protease inhibitor</keyword>
<feature type="compositionally biased region" description="Polar residues" evidence="33">
    <location>
        <begin position="561"/>
        <end position="572"/>
    </location>
</feature>
<evidence type="ECO:0000256" key="16">
    <source>
        <dbReference type="ARBA" id="ARBA00022753"/>
    </source>
</evidence>
<keyword evidence="9" id="KW-0132">Cell division</keyword>
<dbReference type="Gene3D" id="1.10.1170.10">
    <property type="entry name" value="Inhibitor Of Apoptosis Protein (2mihbC-IAP-1), Chain A"/>
    <property type="match status" value="1"/>
</dbReference>
<dbReference type="PROSITE" id="PS50127">
    <property type="entry name" value="UBC_2"/>
    <property type="match status" value="1"/>
</dbReference>
<dbReference type="EC" id="2.3.2.24" evidence="26"/>
<keyword evidence="10" id="KW-0808">Transferase</keyword>
<dbReference type="SMART" id="SM00212">
    <property type="entry name" value="UBCc"/>
    <property type="match status" value="1"/>
</dbReference>
<protein>
    <recommendedName>
        <fullName evidence="28">Dual E2 ubiquitin-conjugating enzyme/E3 ubiquitin-protein ligase BIRC6</fullName>
        <ecNumber evidence="26">2.3.2.24</ecNumber>
    </recommendedName>
    <alternativeName>
        <fullName evidence="31">BIR repeat-containing ubiquitin-conjugating enzyme</fullName>
    </alternativeName>
    <alternativeName>
        <fullName evidence="30">Baculoviral IAP repeat-containing protein 6</fullName>
    </alternativeName>
    <alternativeName>
        <fullName evidence="29">Ubiquitin-conjugating BIR domain enzyme apollon</fullName>
    </alternativeName>
</protein>
<feature type="compositionally biased region" description="Polar residues" evidence="33">
    <location>
        <begin position="584"/>
        <end position="600"/>
    </location>
</feature>
<dbReference type="SUPFAM" id="SSF57924">
    <property type="entry name" value="Inhibitor of apoptosis (IAP) repeat"/>
    <property type="match status" value="1"/>
</dbReference>
<evidence type="ECO:0000256" key="10">
    <source>
        <dbReference type="ARBA" id="ARBA00022679"/>
    </source>
</evidence>
<feature type="coiled-coil region" evidence="32">
    <location>
        <begin position="1585"/>
        <end position="1629"/>
    </location>
</feature>
<dbReference type="Gene3D" id="3.10.110.10">
    <property type="entry name" value="Ubiquitin Conjugating Enzyme"/>
    <property type="match status" value="1"/>
</dbReference>
<evidence type="ECO:0000256" key="15">
    <source>
        <dbReference type="ARBA" id="ARBA00022737"/>
    </source>
</evidence>
<dbReference type="GO" id="GO:0032465">
    <property type="term" value="P:regulation of cytokinesis"/>
    <property type="evidence" value="ECO:0007669"/>
    <property type="project" value="InterPro"/>
</dbReference>
<keyword evidence="8" id="KW-0853">WD repeat</keyword>
<feature type="region of interest" description="Disordered" evidence="33">
    <location>
        <begin position="561"/>
        <end position="600"/>
    </location>
</feature>
<dbReference type="Pfam" id="PF12356">
    <property type="entry name" value="BIRC6"/>
    <property type="match status" value="1"/>
</dbReference>
<name>A0A663EHK9_AQUCH</name>
<sequence>MAAAASCSSAAAAPAGAGSGPGPGPGPVSAGPGSCEWLLLRDGCLRCDADGLCSLCYHPALNAILAVTARGAIKVIDGTSGATLQASALNAKPGGRVKCQYISAVDKVIFVDDYAVGCRKDLNGILLLDTALQTPVSKQDDVVQLELPVTEAQQLLSACIEKVDVSSTEGYDLFITQLKDGLKNTSHETAANHKVAKWATVTFHLPHHVLKSVASAIVNELKKINQNIAALPVASSVMDRLSYLLPSARPELGVGPGRSVDRSLMYSEANRRETFTSWPHVGYRWAQPDPMAQAGFYHQPASSGDDRAMCFTCSVCLVCWEPTDEPWSEHERHSPNCPFVKGEHTQNVPLSVTLATSPAQFPCTDGTDRIACFGSGSCPHFLAAATKRGKICIWDVSKLMKVHLKFEINAYDPAIVQQLMLSGEQSSGVDSRRPTLAWLEDSSSCSDIPKLEGDSDDLLEDSDSEEHSRSESVTGHTSQKETMEVSLDITALSILQQPEKLQWEIVANVLEDTVKDLEELGANPCLANCKSEKMKEKHLEQHNIPFPCLLAGGLLTYKSPATSPVSSNSQRSLDGLSRTRGESVSEQGSTDNESCTNSELNSPLVRRTLPVLLLYSIKESDEKAGKLFSQMNNIMSKSIHDDGFTVPQIIEMELDSQEQLLLQDPPVTYIQQFADAAANLTSPDSDKWSSMVPKPGTLVQCLRLPKFAEEENLCVDSITPCADGVHLLVGLRTCPVESLSAINQVEALNNLNKLNSALCNRRKGELESSLAVVNGTSIDVIQHESPADVPTPLIIQPEQRSVSGGYLVLYKMNYATRIVTLEEEPVKIQHIKDPQDTITSMILLPPDILDNREDDCEEPVEEIQLTSKNGSGRERRSEISTLGHLVITTQGGYVKILDLSNFEILAKVEPPKKEGTEEPDMFVSVIYCSGTDRLCACTKGGELHFLQIGGTCDDIDEADILVDGSLSKSVEQSSEGTKPLSNPSSPGITGVDLLVDQPFSLETLTSLVELTRFETLTPRFSATVPPCWVEVQQEQQQRRHPQHLHQQHHGDAAQHTRTWKLQTDSNSWDEHVFELVLPKACMVGHVDFKFVLNSNITNIPQIQVTLLKNKAPGLGKVNAHNIEVERNGKPGLVEFNEEMQYMDVEEPQCLRLCPFLEEHKEDILCGPVWLATGLDLSGHAGMLTLTSPKLVKGMAGGKYRSFLIHVKAVNDRGTEEICNGGIRPVVRIPSLKPQTNKGHSLASLLAKVAAGKKSVNKTTNSSRKSDNLRGCDLLQEVSVTIRRFKKTSISKERVQRCAMLQFSEFHEKLLTTLCKKTDTLCWLAGVYSNGPGSAKEGNDSLLSKTRKCVSDIIRVCFFEAGRSIAHKCARFLALCISNGRCDPSQQGFGSVLLKALLDNMPLLPAAATGGSVYWYFVLLNYVKDEDLAGCSTACASLLTAVSRQLQDRLTPMEALLQTRYGLYSSPFDPVLFDLEISGSSCKNVYNSSIGVQSDEIDLSDVLSGNGKISSCAAAEGSFTSLTGLLEVEPLHFTCVSTSDGTRIERDDASTFTVSTFGVTPAVGGLSSGTVGEASTALSSAAQVALQSLSHAMASAEQQLQVLQEKQQQLLKLQQQKAKLEAKLHQTTAAAAAAASAVGPVHNSVPSNPVAAPGFFIHPSDVIPPTPKTTPLFMTPPLTPPNEAVSAVINAELAQLFPGSVIDPPTVNLAAHNKNTSKSRTNPLGSGLALAISHASHFLQPPPHQSIIIERMHSGARRFVTLDFGRPILLTDVLIPTCGDLASLSIDIWTLGEEVDGRRLVVATDISTHSLILHDLLPPPVCRFMKITVIGRYGSTNARAKIPLGFYYGHTYILPFENELKLMHDPLRGEGEAANQPEIDQHLAMMIALQEDIQCRYNLACHRLEILLQSIDLPPLNSANNAQYFLRKPDKAVEEDSRVFSAYQDCIQLQLQLNLAHHAVQRLKVALGASRKTLKEQSDPKELIQMSSTEQLRTIIRYLLDTLLSLLHSSNGHSVPVVLQSTFHAQACEELFKHLCISGTPKIRLHTGLLLVQLCGGERWWGQFLSNVLQELYNSEQLLIFPQDRVFMLLSCIGQRSLSNSGVLESLLNLLDNLLSPLQPHLPVHRRTEGVLDIPMISWVVMLVSRLLDYVATVEDEAATAKKPLNGKERERFLTGNQWSFINNSLHTQSLSRSAKGNSSLDRLYSRKIRKQLVHHKQQLNLLKAKQKALVEQMEKEKIQSNKGSSYKLLVEQAKLKQATSKHFKDLIRLRRTAEWPRSTLDTEVSTTKETPEIEPLPFTLAHERCISVVQKLALFLLSMDFTCHADLLLFVCKVLARIANATRPTIHLCEIVNETQLERLLLLLVGTDFNRGDISWGGAWAQYSLTCMLQDILAGELLAPIAAEAMEESALGEDAGASAGDSDDSLQQSTVQLVEAIDEPLTHDITGAPPLSSLEKDKDIDLELLQDLMEVDIDPLDIDLEKDPLAAKVFKPISSTWYDYWGADYGTYNYNPYIGGVGIPVAKPPVTTEKNGSQTVSVSVSQALDARLEVGLEQQAELMLKMMSTLEADSILQALTNTSPTLTQSPSGTDDSLLRGLHTANQNAQLIVQLSSIPMLSACFNKLFSMLQVHHVQLESLLQLWLTLSLNSSSSGSKDSGADIFLYNANRIPVISLNQASVTSFLSVLAWYPNTLLRTWCLVLHSLTLMTNMQLNAGLSSAIGAQESTAQLLVSDPNLIHVLVKFLSGTNPHGTNQHSPQVGPTATQAMQEFLTRLQVHLSSTCPQMFSEFLLKLIHILSTERGAFQTGQGPLDAQVKLLEFTLEQNFEVVSVSTISAVIESITFLVHHYITCSDKVMSRSGSDSSVGARACFGGLFANIIRPGDAKAVCGEMTRDQLMFDLLKLVNILVQLPLSSNREYSARVPVPSSTTDSVSDEEKVSGGKDGNGSNPNTQGSTAYVADLVLANQQIMSQILSALGQCNSSAMAMIIGASGLHLTKHENFHGGLDAISVGDGLFTILTTLSKKATTVQVMLQPILTYMACGYMGRQGSLATCQLSEPLLWFILRVLDTSEALKAFHDMGGVQLICNNMVTSTRAIVNTARSMVSTIMKFLDSGPTKATDSSLKARVLASEPDNAEGIHNFAPLGSITSSSPTAQPAEVLLQATPPHRRARSAAWSYIFLPEEAWCDLTIHLPAAVLLKEIHIQPHLASLATCPSSVSVEISADGVNMLPLSTPVITSGLTYIKIQLVKAEVASAVCLRLHRPRDASTLGLSQIKLLGLTAFGNTSSATVNNPFLPSEDQVSKTSIGWLRLLHHCLTHISDLEGMMASAAAPTANLLQTCAALLMSPYCGMHSPNIEAVLVKIGLQSTRIGLKLIDILLRNCSASGSDPADLNSPLLFGRLNGLSSDSTIDILYQLGTTQDPGTKDRIQALLKWVSDSARVAAMKKSGRVSYICPSSSTREYGLLMPSPSHLHCVAAILWHSYELLVEYDLPALLDRELFESLFNWSMSLPCNMVLKKAVDSLLCSMCHIHPNYFSLLMGWMGIAPPPMQCQHRLSMTDDSKKQDLSSSLTDDSKNAQAPLALTESHLATLAASSQSPEAIKQLLDSGLPSLLVRSLASFCFNHTSSSDCTAQSMDITQDRLRRHHAPQHFNKMPITADLVAPVLRFLTEVGNSHMMKDWLGGSEVNPLWTALLFLLCHSGATSGGHNVTAQQASARCSLLSSTVTTGLTTQQRTAIENATVAFFLQCISCHPNNQRLMAQVLCELFQSSPQRGNLPNSGNISGFIRRLFLQLMLEDEKVTLFLQSPCPLYKGRINATSHVIQHPMYGAGHKFRTLHLPVSTTLAEVLDRVSDTPSITAKLINEQKEDKEKKNYEEKEKVKAENGFQDNYSVVVASGLKSQSKRAVSSTPPRPPSRRGRVMADKVGTSASGGESASKTISVPVFHLYHKLLPGQPLPAEMTLAQLLTLLYDRKLPQGYRSIDLTVKLGSKVISDPSLSKTDSFKRLHTEKEHADLLGPCPEDEAISPGEECMDAVLDESLLETCPIQSPLQVFAGMGGLALIAERLPMLYPDVIQQVSTPVVTSTTQEKQKDSDQFEWVTIEQSGELVYEAPETIAAEPPPIKSTVQTMSPIPAHSLAAFGLFLRLPGYAEVLLKERKHAQCLLRLVLGVTDDGEGSMCHILQSPSANVLPTLPFHVLRSLFSTTPLTTDDGVLLRRMALEIGAIHLILACLSALSHHAPRVPSSSPNQAEPQVSSTHNSASTEEQQLYWAKGTGFGTGSTASGWDVEQALTKQRLEEEHVLASYINPAGSTSNGDTQTSHEGRGQNSSALPSVLLELLSQSCLIPAMSSYLRNDSVLDMARHVPLYRALLELLRAIASCTSMVPLLLPLSGESSEEEEEQLESQASVGTLLAKMKTCVDTYTNRLRSKKDKAKAGVKPDTSDQEPEGLTLLVPDIQKTAEIVYAATTSLRQANQEKKMAEYSKKAVVRPKPLSVLRSLEEKYVAVMKKLQFDTFEMVSEDDDGKLVFKVNYHYMSQVKNASDANSAARARRLAQEAVTLSTSLPLSSSSSVFVRCDEERLDIMKVLITGPADTPYANGCFEFDVYFPQDYPNSPPLVNLETTGGHSVRFNPNLYNDGKVCLSILNTWHGRPEEKWNPQTSSFLQVLVSVQSLILVAEPYFNEPGYERSRGTPSGTQSSREYDGNIRQATVKWAMLEQIRNPSPCFKEVIHKHFYLKRVEIMAQCEEWIADIQQYSSDKRVGRTMSHHAAALKRHTAQLREELLKLPCPEGLDPDTDDTTEKCSATTSSEETMLHEQVKPSSSKDIPTDFKL</sequence>
<evidence type="ECO:0000256" key="9">
    <source>
        <dbReference type="ARBA" id="ARBA00022618"/>
    </source>
</evidence>
<dbReference type="GO" id="GO:0005634">
    <property type="term" value="C:nucleus"/>
    <property type="evidence" value="ECO:0007669"/>
    <property type="project" value="TreeGrafter"/>
</dbReference>
<feature type="compositionally biased region" description="Polar residues" evidence="33">
    <location>
        <begin position="4308"/>
        <end position="4317"/>
    </location>
</feature>
<evidence type="ECO:0000256" key="33">
    <source>
        <dbReference type="SAM" id="MobiDB-lite"/>
    </source>
</evidence>
<dbReference type="CDD" id="cd00022">
    <property type="entry name" value="BIR"/>
    <property type="match status" value="1"/>
</dbReference>
<evidence type="ECO:0000256" key="23">
    <source>
        <dbReference type="ARBA" id="ARBA00023212"/>
    </source>
</evidence>
<dbReference type="GO" id="GO:0006915">
    <property type="term" value="P:apoptotic process"/>
    <property type="evidence" value="ECO:0007669"/>
    <property type="project" value="UniProtKB-KW"/>
</dbReference>
<feature type="region of interest" description="Disordered" evidence="33">
    <location>
        <begin position="4786"/>
        <end position="4831"/>
    </location>
</feature>
<reference evidence="35" key="2">
    <citation type="submission" date="2025-09" db="UniProtKB">
        <authorList>
            <consortium name="Ensembl"/>
        </authorList>
    </citation>
    <scope>IDENTIFICATION</scope>
</reference>
<keyword evidence="14" id="KW-0479">Metal-binding</keyword>
<proteinExistence type="inferred from homology"/>
<evidence type="ECO:0000256" key="1">
    <source>
        <dbReference type="ARBA" id="ARBA00004177"/>
    </source>
</evidence>
<evidence type="ECO:0000256" key="18">
    <source>
        <dbReference type="ARBA" id="ARBA00022786"/>
    </source>
</evidence>
<evidence type="ECO:0000256" key="19">
    <source>
        <dbReference type="ARBA" id="ARBA00022833"/>
    </source>
</evidence>
<feature type="compositionally biased region" description="Polar residues" evidence="33">
    <location>
        <begin position="4801"/>
        <end position="4810"/>
    </location>
</feature>
<feature type="region of interest" description="Disordered" evidence="33">
    <location>
        <begin position="1033"/>
        <end position="1055"/>
    </location>
</feature>
<evidence type="ECO:0000256" key="17">
    <source>
        <dbReference type="ARBA" id="ARBA00022776"/>
    </source>
</evidence>
<keyword evidence="36" id="KW-1185">Reference proteome</keyword>
<keyword evidence="12" id="KW-0053">Apoptosis</keyword>
<gene>
    <name evidence="35" type="primary">BIRC6</name>
</gene>
<dbReference type="InterPro" id="IPR016135">
    <property type="entry name" value="UBQ-conjugating_enzyme/RWD"/>
</dbReference>
<dbReference type="SMART" id="SM00238">
    <property type="entry name" value="BIR"/>
    <property type="match status" value="1"/>
</dbReference>
<dbReference type="InterPro" id="IPR000608">
    <property type="entry name" value="UBC"/>
</dbReference>
<dbReference type="Ensembl" id="ENSACCT00020011826.1">
    <property type="protein sequence ID" value="ENSACCP00020011329.1"/>
    <property type="gene ID" value="ENSACCG00020007337.1"/>
</dbReference>
<keyword evidence="17" id="KW-0498">Mitosis</keyword>
<evidence type="ECO:0000256" key="28">
    <source>
        <dbReference type="ARBA" id="ARBA00069601"/>
    </source>
</evidence>
<dbReference type="Proteomes" id="UP000472275">
    <property type="component" value="Chromosome 13"/>
</dbReference>
<keyword evidence="18" id="KW-0833">Ubl conjugation pathway</keyword>
<dbReference type="Pfam" id="PF00653">
    <property type="entry name" value="BIR"/>
    <property type="match status" value="1"/>
</dbReference>
<keyword evidence="23" id="KW-0206">Cytoskeleton</keyword>
<dbReference type="GO" id="GO:0046872">
    <property type="term" value="F:metal ion binding"/>
    <property type="evidence" value="ECO:0007669"/>
    <property type="project" value="UniProtKB-KW"/>
</dbReference>
<keyword evidence="21" id="KW-0333">Golgi apparatus</keyword>
<feature type="region of interest" description="Disordered" evidence="33">
    <location>
        <begin position="3552"/>
        <end position="3572"/>
    </location>
</feature>
<evidence type="ECO:0000313" key="35">
    <source>
        <dbReference type="Ensembl" id="ENSACCP00020011329.1"/>
    </source>
</evidence>
<dbReference type="PROSITE" id="PS50143">
    <property type="entry name" value="BIR_REPEAT_2"/>
    <property type="match status" value="1"/>
</dbReference>
<feature type="region of interest" description="Disordered" evidence="33">
    <location>
        <begin position="447"/>
        <end position="482"/>
    </location>
</feature>
<evidence type="ECO:0000256" key="26">
    <source>
        <dbReference type="ARBA" id="ARBA00039076"/>
    </source>
</evidence>
<keyword evidence="20" id="KW-0832">Ubl conjugation</keyword>
<evidence type="ECO:0000256" key="13">
    <source>
        <dbReference type="ARBA" id="ARBA00022704"/>
    </source>
</evidence>
<dbReference type="GO" id="GO:0005794">
    <property type="term" value="C:Golgi apparatus"/>
    <property type="evidence" value="ECO:0007669"/>
    <property type="project" value="UniProtKB-SubCell"/>
</dbReference>
<dbReference type="GO" id="GO:0043066">
    <property type="term" value="P:negative regulation of apoptotic process"/>
    <property type="evidence" value="ECO:0007669"/>
    <property type="project" value="UniProtKB-ARBA"/>
</dbReference>
<dbReference type="PANTHER" id="PTHR46116">
    <property type="entry name" value="(E3-INDEPENDENT) E2 UBIQUITIN-CONJUGATING ENZYME"/>
    <property type="match status" value="1"/>
</dbReference>
<dbReference type="GO" id="GO:0000922">
    <property type="term" value="C:spindle pole"/>
    <property type="evidence" value="ECO:0007669"/>
    <property type="project" value="UniProtKB-SubCell"/>
</dbReference>
<dbReference type="GO" id="GO:0005768">
    <property type="term" value="C:endosome"/>
    <property type="evidence" value="ECO:0007669"/>
    <property type="project" value="UniProtKB-SubCell"/>
</dbReference>
<dbReference type="GO" id="GO:0061631">
    <property type="term" value="F:ubiquitin conjugating enzyme activity"/>
    <property type="evidence" value="ECO:0007669"/>
    <property type="project" value="UniProtKB-EC"/>
</dbReference>
<reference evidence="35" key="1">
    <citation type="submission" date="2025-08" db="UniProtKB">
        <authorList>
            <consortium name="Ensembl"/>
        </authorList>
    </citation>
    <scope>IDENTIFICATION</scope>
</reference>
<keyword evidence="6" id="KW-0963">Cytoplasm</keyword>
<dbReference type="GO" id="GO:0005813">
    <property type="term" value="C:centrosome"/>
    <property type="evidence" value="ECO:0007669"/>
    <property type="project" value="UniProtKB-SubCell"/>
</dbReference>
<evidence type="ECO:0000256" key="20">
    <source>
        <dbReference type="ARBA" id="ARBA00022843"/>
    </source>
</evidence>
<organism evidence="35 36">
    <name type="scientific">Aquila chrysaetos chrysaetos</name>
    <dbReference type="NCBI Taxonomy" id="223781"/>
    <lineage>
        <taxon>Eukaryota</taxon>
        <taxon>Metazoa</taxon>
        <taxon>Chordata</taxon>
        <taxon>Craniata</taxon>
        <taxon>Vertebrata</taxon>
        <taxon>Euteleostomi</taxon>
        <taxon>Archelosauria</taxon>
        <taxon>Archosauria</taxon>
        <taxon>Dinosauria</taxon>
        <taxon>Saurischia</taxon>
        <taxon>Theropoda</taxon>
        <taxon>Coelurosauria</taxon>
        <taxon>Aves</taxon>
        <taxon>Neognathae</taxon>
        <taxon>Neoaves</taxon>
        <taxon>Telluraves</taxon>
        <taxon>Accipitrimorphae</taxon>
        <taxon>Accipitriformes</taxon>
        <taxon>Accipitridae</taxon>
        <taxon>Accipitrinae</taxon>
        <taxon>Aquila</taxon>
    </lineage>
</organism>
<feature type="compositionally biased region" description="Basic and acidic residues" evidence="33">
    <location>
        <begin position="3555"/>
        <end position="3564"/>
    </location>
</feature>
<dbReference type="GO" id="GO:0004869">
    <property type="term" value="F:cysteine-type endopeptidase inhibitor activity"/>
    <property type="evidence" value="ECO:0007669"/>
    <property type="project" value="UniProtKB-KW"/>
</dbReference>
<evidence type="ECO:0000256" key="4">
    <source>
        <dbReference type="ARBA" id="ARBA00004300"/>
    </source>
</evidence>
<evidence type="ECO:0000256" key="3">
    <source>
        <dbReference type="ARBA" id="ARBA00004214"/>
    </source>
</evidence>
<evidence type="ECO:0000256" key="29">
    <source>
        <dbReference type="ARBA" id="ARBA00075349"/>
    </source>
</evidence>
<comment type="catalytic activity">
    <reaction evidence="25">
        <text>S-ubiquitinyl-[E1 ubiquitin-activating enzyme]-L-cysteine + [acceptor protein]-L-lysine = [E1 ubiquitin-activating enzyme]-L-cysteine + N(6)-monoubiquitinyl-[acceptor protein]-L-lysine.</text>
        <dbReference type="EC" id="2.3.2.24"/>
    </reaction>
</comment>
<evidence type="ECO:0000256" key="14">
    <source>
        <dbReference type="ARBA" id="ARBA00022723"/>
    </source>
</evidence>
<feature type="region of interest" description="Disordered" evidence="33">
    <location>
        <begin position="3900"/>
        <end position="3933"/>
    </location>
</feature>
<keyword evidence="7" id="KW-0597">Phosphoprotein</keyword>
<feature type="region of interest" description="Disordered" evidence="33">
    <location>
        <begin position="4305"/>
        <end position="4327"/>
    </location>
</feature>
<evidence type="ECO:0000256" key="25">
    <source>
        <dbReference type="ARBA" id="ARBA00035845"/>
    </source>
</evidence>
<evidence type="ECO:0000256" key="22">
    <source>
        <dbReference type="ARBA" id="ARBA00023136"/>
    </source>
</evidence>
<feature type="compositionally biased region" description="Polar residues" evidence="33">
    <location>
        <begin position="4242"/>
        <end position="4263"/>
    </location>
</feature>
<feature type="region of interest" description="Disordered" evidence="33">
    <location>
        <begin position="4239"/>
        <end position="4263"/>
    </location>
</feature>
<feature type="compositionally biased region" description="Basic residues" evidence="33">
    <location>
        <begin position="1038"/>
        <end position="1047"/>
    </location>
</feature>
<evidence type="ECO:0000259" key="34">
    <source>
        <dbReference type="PROSITE" id="PS50127"/>
    </source>
</evidence>
<feature type="compositionally biased region" description="Acidic residues" evidence="33">
    <location>
        <begin position="454"/>
        <end position="464"/>
    </location>
</feature>
<keyword evidence="11" id="KW-0646">Protease inhibitor</keyword>
<comment type="similarity">
    <text evidence="27">Belongs to the BIRC6 family.</text>
</comment>
<keyword evidence="19" id="KW-0862">Zinc</keyword>
<dbReference type="CDD" id="cd23810">
    <property type="entry name" value="UBCc_BIRC6"/>
    <property type="match status" value="1"/>
</dbReference>
<dbReference type="GO" id="GO:0051301">
    <property type="term" value="P:cell division"/>
    <property type="evidence" value="ECO:0007669"/>
    <property type="project" value="UniProtKB-KW"/>
</dbReference>
<dbReference type="FunFam" id="1.10.1170.10:FF:000001">
    <property type="entry name" value="baculoviral IAP repeat-containing protein 6 isoform X1"/>
    <property type="match status" value="1"/>
</dbReference>
<keyword evidence="22" id="KW-0472">Membrane</keyword>
<evidence type="ECO:0000256" key="11">
    <source>
        <dbReference type="ARBA" id="ARBA00022690"/>
    </source>
</evidence>
<evidence type="ECO:0000256" key="27">
    <source>
        <dbReference type="ARBA" id="ARBA00060909"/>
    </source>
</evidence>
<dbReference type="GO" id="GO:0016567">
    <property type="term" value="P:protein ubiquitination"/>
    <property type="evidence" value="ECO:0007669"/>
    <property type="project" value="UniProtKB-ARBA"/>
</dbReference>
<dbReference type="InterPro" id="IPR001370">
    <property type="entry name" value="BIR_rpt"/>
</dbReference>
<evidence type="ECO:0000256" key="21">
    <source>
        <dbReference type="ARBA" id="ARBA00023034"/>
    </source>
</evidence>
<evidence type="ECO:0000256" key="7">
    <source>
        <dbReference type="ARBA" id="ARBA00022553"/>
    </source>
</evidence>
<comment type="subcellular location">
    <subcellularLocation>
        <location evidence="4">Cytoplasm</location>
        <location evidence="4">Cytoskeleton</location>
        <location evidence="4">Microtubule organizing center</location>
        <location evidence="4">Centrosome</location>
    </subcellularLocation>
    <subcellularLocation>
        <location evidence="5">Cytoplasm</location>
        <location evidence="5">Cytoskeleton</location>
        <location evidence="5">Spindle pole</location>
    </subcellularLocation>
    <subcellularLocation>
        <location evidence="1">Endosome</location>
    </subcellularLocation>
    <subcellularLocation>
        <location evidence="2">Golgi apparatus</location>
        <location evidence="2">trans-Golgi network membrane</location>
    </subcellularLocation>
    <subcellularLocation>
        <location evidence="3">Midbody</location>
    </subcellularLocation>
</comment>
<dbReference type="GO" id="GO:0042127">
    <property type="term" value="P:regulation of cell population proliferation"/>
    <property type="evidence" value="ECO:0007669"/>
    <property type="project" value="UniProtKB-ARBA"/>
</dbReference>
<evidence type="ECO:0000256" key="12">
    <source>
        <dbReference type="ARBA" id="ARBA00022703"/>
    </source>
</evidence>
<evidence type="ECO:0000256" key="24">
    <source>
        <dbReference type="ARBA" id="ARBA00023306"/>
    </source>
</evidence>
<evidence type="ECO:0000256" key="8">
    <source>
        <dbReference type="ARBA" id="ARBA00022574"/>
    </source>
</evidence>
<keyword evidence="32" id="KW-0175">Coiled coil</keyword>
<evidence type="ECO:0000313" key="36">
    <source>
        <dbReference type="Proteomes" id="UP000472275"/>
    </source>
</evidence>